<name>A0A7V5UDX9_CALAY</name>
<proteinExistence type="predicted"/>
<dbReference type="AlphaFoldDB" id="A0A7V5UDX9"/>
<dbReference type="PANTHER" id="PTHR43047">
    <property type="entry name" value="TWO-COMPONENT HISTIDINE PROTEIN KINASE"/>
    <property type="match status" value="1"/>
</dbReference>
<reference evidence="8" key="1">
    <citation type="journal article" date="2020" name="mSystems">
        <title>Genome- and Community-Level Interaction Insights into Carbon Utilization and Element Cycling Functions of Hydrothermarchaeota in Hydrothermal Sediment.</title>
        <authorList>
            <person name="Zhou Z."/>
            <person name="Liu Y."/>
            <person name="Xu W."/>
            <person name="Pan J."/>
            <person name="Luo Z.H."/>
            <person name="Li M."/>
        </authorList>
    </citation>
    <scope>NUCLEOTIDE SEQUENCE [LARGE SCALE GENOMIC DNA]</scope>
    <source>
        <strain evidence="8">HyVt-527</strain>
    </source>
</reference>
<dbReference type="PROSITE" id="PS50109">
    <property type="entry name" value="HIS_KIN"/>
    <property type="match status" value="1"/>
</dbReference>
<dbReference type="InterPro" id="IPR011006">
    <property type="entry name" value="CheY-like_superfamily"/>
</dbReference>
<dbReference type="Pfam" id="PF02518">
    <property type="entry name" value="HATPase_c"/>
    <property type="match status" value="1"/>
</dbReference>
<evidence type="ECO:0000256" key="2">
    <source>
        <dbReference type="ARBA" id="ARBA00012438"/>
    </source>
</evidence>
<dbReference type="EC" id="2.7.13.3" evidence="2"/>
<dbReference type="PRINTS" id="PR00344">
    <property type="entry name" value="BCTRLSENSOR"/>
</dbReference>
<dbReference type="SUPFAM" id="SSF55874">
    <property type="entry name" value="ATPase domain of HSP90 chaperone/DNA topoisomerase II/histidine kinase"/>
    <property type="match status" value="1"/>
</dbReference>
<protein>
    <recommendedName>
        <fullName evidence="2">histidine kinase</fullName>
        <ecNumber evidence="2">2.7.13.3</ecNumber>
    </recommendedName>
</protein>
<keyword evidence="4" id="KW-0418">Kinase</keyword>
<dbReference type="InterPro" id="IPR001789">
    <property type="entry name" value="Sig_transdc_resp-reg_receiver"/>
</dbReference>
<accession>A0A7V5UDX9</accession>
<dbReference type="GO" id="GO:0000155">
    <property type="term" value="F:phosphorelay sensor kinase activity"/>
    <property type="evidence" value="ECO:0007669"/>
    <property type="project" value="TreeGrafter"/>
</dbReference>
<comment type="caution">
    <text evidence="8">The sequence shown here is derived from an EMBL/GenBank/DDBJ whole genome shotgun (WGS) entry which is preliminary data.</text>
</comment>
<feature type="domain" description="Histidine kinase" evidence="6">
    <location>
        <begin position="1"/>
        <end position="68"/>
    </location>
</feature>
<evidence type="ECO:0000256" key="1">
    <source>
        <dbReference type="ARBA" id="ARBA00000085"/>
    </source>
</evidence>
<organism evidence="8">
    <name type="scientific">Caldithrix abyssi</name>
    <dbReference type="NCBI Taxonomy" id="187145"/>
    <lineage>
        <taxon>Bacteria</taxon>
        <taxon>Pseudomonadati</taxon>
        <taxon>Calditrichota</taxon>
        <taxon>Calditrichia</taxon>
        <taxon>Calditrichales</taxon>
        <taxon>Calditrichaceae</taxon>
        <taxon>Caldithrix</taxon>
    </lineage>
</organism>
<keyword evidence="5" id="KW-0597">Phosphoprotein</keyword>
<dbReference type="EMBL" id="DROD01000019">
    <property type="protein sequence ID" value="HHJ51614.1"/>
    <property type="molecule type" value="Genomic_DNA"/>
</dbReference>
<feature type="modified residue" description="4-aspartylphosphate" evidence="5">
    <location>
        <position position="142"/>
    </location>
</feature>
<dbReference type="SMART" id="SM00387">
    <property type="entry name" value="HATPase_c"/>
    <property type="match status" value="1"/>
</dbReference>
<dbReference type="PROSITE" id="PS50110">
    <property type="entry name" value="RESPONSE_REGULATORY"/>
    <property type="match status" value="1"/>
</dbReference>
<evidence type="ECO:0000313" key="8">
    <source>
        <dbReference type="EMBL" id="HHJ51614.1"/>
    </source>
</evidence>
<dbReference type="SMART" id="SM00448">
    <property type="entry name" value="REC"/>
    <property type="match status" value="1"/>
</dbReference>
<gene>
    <name evidence="8" type="ORF">ENJ89_00340</name>
</gene>
<dbReference type="Gene3D" id="3.30.565.10">
    <property type="entry name" value="Histidine kinase-like ATPase, C-terminal domain"/>
    <property type="match status" value="1"/>
</dbReference>
<dbReference type="GO" id="GO:0005886">
    <property type="term" value="C:plasma membrane"/>
    <property type="evidence" value="ECO:0007669"/>
    <property type="project" value="TreeGrafter"/>
</dbReference>
<dbReference type="SUPFAM" id="SSF52172">
    <property type="entry name" value="CheY-like"/>
    <property type="match status" value="1"/>
</dbReference>
<evidence type="ECO:0000259" key="7">
    <source>
        <dbReference type="PROSITE" id="PS50110"/>
    </source>
</evidence>
<dbReference type="GO" id="GO:0009927">
    <property type="term" value="F:histidine phosphotransfer kinase activity"/>
    <property type="evidence" value="ECO:0007669"/>
    <property type="project" value="TreeGrafter"/>
</dbReference>
<dbReference type="InterPro" id="IPR003594">
    <property type="entry name" value="HATPase_dom"/>
</dbReference>
<dbReference type="PANTHER" id="PTHR43047:SF72">
    <property type="entry name" value="OSMOSENSING HISTIDINE PROTEIN KINASE SLN1"/>
    <property type="match status" value="1"/>
</dbReference>
<dbReference type="InterPro" id="IPR005467">
    <property type="entry name" value="His_kinase_dom"/>
</dbReference>
<dbReference type="InterPro" id="IPR004358">
    <property type="entry name" value="Sig_transdc_His_kin-like_C"/>
</dbReference>
<evidence type="ECO:0000256" key="3">
    <source>
        <dbReference type="ARBA" id="ARBA00022679"/>
    </source>
</evidence>
<sequence length="209" mass="23400">MIFRDTGIGIPKENLTRIFDPYFTTKQKGSGLGLATSYAIIEKHNGYIFVDSKLGEGTEFTIYLPASPDSTLNKRTESTKLKKWSGKRVLVMDDELYIRELIGNFLELLGFKVHFAEHGEQAIDEYTKALNKKQAYDLVIMDLTVRGGMGGKEAVTKILEIDPKARVIVASGYSTDSVLAKYEEFGFVGRLSKPFTLESLNEVITQILD</sequence>
<comment type="catalytic activity">
    <reaction evidence="1">
        <text>ATP + protein L-histidine = ADP + protein N-phospho-L-histidine.</text>
        <dbReference type="EC" id="2.7.13.3"/>
    </reaction>
</comment>
<evidence type="ECO:0000256" key="4">
    <source>
        <dbReference type="ARBA" id="ARBA00022777"/>
    </source>
</evidence>
<feature type="domain" description="Response regulatory" evidence="7">
    <location>
        <begin position="88"/>
        <end position="208"/>
    </location>
</feature>
<evidence type="ECO:0000256" key="5">
    <source>
        <dbReference type="PROSITE-ProRule" id="PRU00169"/>
    </source>
</evidence>
<dbReference type="InterPro" id="IPR036890">
    <property type="entry name" value="HATPase_C_sf"/>
</dbReference>
<evidence type="ECO:0000259" key="6">
    <source>
        <dbReference type="PROSITE" id="PS50109"/>
    </source>
</evidence>
<dbReference type="Gene3D" id="3.40.50.2300">
    <property type="match status" value="1"/>
</dbReference>
<keyword evidence="3" id="KW-0808">Transferase</keyword>
<dbReference type="Proteomes" id="UP000886124">
    <property type="component" value="Unassembled WGS sequence"/>
</dbReference>
<dbReference type="Pfam" id="PF00072">
    <property type="entry name" value="Response_reg"/>
    <property type="match status" value="1"/>
</dbReference>
<dbReference type="CDD" id="cd17546">
    <property type="entry name" value="REC_hyHK_CKI1_RcsC-like"/>
    <property type="match status" value="1"/>
</dbReference>